<dbReference type="GeneID" id="80869992"/>
<comment type="caution">
    <text evidence="2">The sequence shown here is derived from an EMBL/GenBank/DDBJ whole genome shotgun (WGS) entry which is preliminary data.</text>
</comment>
<keyword evidence="3" id="KW-1185">Reference proteome</keyword>
<organism evidence="2 3">
    <name type="scientific">Trichoderma breve</name>
    <dbReference type="NCBI Taxonomy" id="2034170"/>
    <lineage>
        <taxon>Eukaryota</taxon>
        <taxon>Fungi</taxon>
        <taxon>Dikarya</taxon>
        <taxon>Ascomycota</taxon>
        <taxon>Pezizomycotina</taxon>
        <taxon>Sordariomycetes</taxon>
        <taxon>Hypocreomycetidae</taxon>
        <taxon>Hypocreales</taxon>
        <taxon>Hypocreaceae</taxon>
        <taxon>Trichoderma</taxon>
    </lineage>
</organism>
<dbReference type="EMBL" id="JAOPEN010000005">
    <property type="protein sequence ID" value="KAJ4857197.1"/>
    <property type="molecule type" value="Genomic_DNA"/>
</dbReference>
<feature type="compositionally biased region" description="Polar residues" evidence="1">
    <location>
        <begin position="256"/>
        <end position="286"/>
    </location>
</feature>
<accession>A0A9W9E5C9</accession>
<evidence type="ECO:0000313" key="3">
    <source>
        <dbReference type="Proteomes" id="UP001140511"/>
    </source>
</evidence>
<proteinExistence type="predicted"/>
<dbReference type="Proteomes" id="UP001140511">
    <property type="component" value="Unassembled WGS sequence"/>
</dbReference>
<dbReference type="AlphaFoldDB" id="A0A9W9E5C9"/>
<feature type="compositionally biased region" description="Polar residues" evidence="1">
    <location>
        <begin position="177"/>
        <end position="199"/>
    </location>
</feature>
<feature type="region of interest" description="Disordered" evidence="1">
    <location>
        <begin position="177"/>
        <end position="302"/>
    </location>
</feature>
<evidence type="ECO:0000313" key="2">
    <source>
        <dbReference type="EMBL" id="KAJ4857197.1"/>
    </source>
</evidence>
<gene>
    <name evidence="2" type="ORF">T069G_08094</name>
</gene>
<sequence length="404" mass="44421">MARPADNQIPPKFEISDLSIQLGNPLYPGAVRCVQAYWKQATSMTPDQRDQYLLYLQSMDQRDSFVEPLLGENVTSLVMFQRFCSLSDGFPSKRLSWPAYLFLSAWYVYLPTEYIAKIENLHGTSLIQDHTAKYRSIYPAPPEVPWKPEVVEAIVSSQQPNAIAPIMKNCSVAPASTQKQNGALEQQTDNVASTSSGNQPKSTAAKKKKDNKSPAPTCQQQNDTPTKNKDPATPAATKQQHATPKQEKPTVVRASANIQQQNVAPAHGNNEQTLASTSKQENTTSAVVELPPATPTTPQSVGAESWNIDNVVGILSESKKKRLLSPAESSLKRTRVNDNQQATITKSALEKLQSTVEDQGAKLQEACAAAEQNKQTLDSMQSELRQFMSAVASTLRDIKDHLEE</sequence>
<reference evidence="2" key="1">
    <citation type="submission" date="2022-09" db="EMBL/GenBank/DDBJ databases">
        <title>Chromosome-level assembly of Trichoderma breve T069, a fungus used in development of biopesticide product.</title>
        <authorList>
            <person name="Lin R."/>
            <person name="Liu T."/>
        </authorList>
    </citation>
    <scope>NUCLEOTIDE SEQUENCE</scope>
    <source>
        <strain evidence="2">T069</strain>
    </source>
</reference>
<protein>
    <submittedName>
        <fullName evidence="2">Uncharacterized protein</fullName>
    </submittedName>
</protein>
<dbReference type="RefSeq" id="XP_056026253.1">
    <property type="nucleotide sequence ID" value="XM_056175304.1"/>
</dbReference>
<name>A0A9W9E5C9_9HYPO</name>
<evidence type="ECO:0000256" key="1">
    <source>
        <dbReference type="SAM" id="MobiDB-lite"/>
    </source>
</evidence>